<dbReference type="InterPro" id="IPR036291">
    <property type="entry name" value="NAD(P)-bd_dom_sf"/>
</dbReference>
<evidence type="ECO:0000256" key="3">
    <source>
        <dbReference type="ARBA" id="ARBA00012970"/>
    </source>
</evidence>
<evidence type="ECO:0000256" key="14">
    <source>
        <dbReference type="RuleBase" id="RU000584"/>
    </source>
</evidence>
<dbReference type="EC" id="1.2.1.70" evidence="3 9"/>
<dbReference type="FunFam" id="3.40.50.720:FF:000031">
    <property type="entry name" value="Glutamyl-tRNA reductase"/>
    <property type="match status" value="1"/>
</dbReference>
<dbReference type="Gene3D" id="3.30.460.30">
    <property type="entry name" value="Glutamyl-tRNA reductase, N-terminal domain"/>
    <property type="match status" value="1"/>
</dbReference>
<comment type="function">
    <text evidence="9">Catalyzes the NADPH-dependent reduction of glutamyl-tRNA(Glu) to glutamate 1-semialdehyde (GSA).</text>
</comment>
<dbReference type="Pfam" id="PF05201">
    <property type="entry name" value="GlutR_N"/>
    <property type="match status" value="1"/>
</dbReference>
<name>A0A1H0CJE2_9BACI</name>
<feature type="coiled-coil region" evidence="15">
    <location>
        <begin position="352"/>
        <end position="379"/>
    </location>
</feature>
<keyword evidence="20" id="KW-1185">Reference proteome</keyword>
<protein>
    <recommendedName>
        <fullName evidence="8 9">Glutamyl-tRNA reductase</fullName>
        <shortName evidence="9">GluTR</shortName>
        <ecNumber evidence="3 9">1.2.1.70</ecNumber>
    </recommendedName>
</protein>
<comment type="domain">
    <text evidence="9">Possesses an unusual extended V-shaped dimeric structure with each monomer consisting of three distinct domains arranged along a curved 'spinal' alpha-helix. The N-terminal catalytic domain specifically recognizes the glutamate moiety of the substrate. The second domain is the NADPH-binding domain, and the third C-terminal domain is responsible for dimerization.</text>
</comment>
<dbReference type="SUPFAM" id="SSF69075">
    <property type="entry name" value="Glutamyl tRNA-reductase dimerization domain"/>
    <property type="match status" value="1"/>
</dbReference>
<evidence type="ECO:0000256" key="12">
    <source>
        <dbReference type="PIRSR" id="PIRSR000445-3"/>
    </source>
</evidence>
<dbReference type="Gene3D" id="3.40.50.720">
    <property type="entry name" value="NAD(P)-binding Rossmann-like Domain"/>
    <property type="match status" value="1"/>
</dbReference>
<reference evidence="20" key="1">
    <citation type="submission" date="2016-10" db="EMBL/GenBank/DDBJ databases">
        <authorList>
            <person name="Varghese N."/>
            <person name="Submissions S."/>
        </authorList>
    </citation>
    <scope>NUCLEOTIDE SEQUENCE [LARGE SCALE GENOMIC DNA]</scope>
    <source>
        <strain evidence="20">CGMCC 1.10369</strain>
    </source>
</reference>
<evidence type="ECO:0000256" key="8">
    <source>
        <dbReference type="ARBA" id="ARBA00068659"/>
    </source>
</evidence>
<evidence type="ECO:0000256" key="6">
    <source>
        <dbReference type="ARBA" id="ARBA00023244"/>
    </source>
</evidence>
<dbReference type="InterPro" id="IPR018214">
    <property type="entry name" value="GluRdtase_CS"/>
</dbReference>
<evidence type="ECO:0000256" key="4">
    <source>
        <dbReference type="ARBA" id="ARBA00022857"/>
    </source>
</evidence>
<dbReference type="SUPFAM" id="SSF51735">
    <property type="entry name" value="NAD(P)-binding Rossmann-fold domains"/>
    <property type="match status" value="1"/>
</dbReference>
<comment type="miscellaneous">
    <text evidence="9">During catalysis, the active site Cys acts as a nucleophile attacking the alpha-carbonyl group of tRNA-bound glutamate with the formation of a thioester intermediate between enzyme and glutamate, and the concomitant release of tRNA(Glu). The thioester intermediate is finally reduced by direct hydride transfer from NADPH, to form the product GSA.</text>
</comment>
<evidence type="ECO:0000256" key="1">
    <source>
        <dbReference type="ARBA" id="ARBA00005059"/>
    </source>
</evidence>
<evidence type="ECO:0000256" key="2">
    <source>
        <dbReference type="ARBA" id="ARBA00005916"/>
    </source>
</evidence>
<dbReference type="PANTHER" id="PTHR43013:SF1">
    <property type="entry name" value="GLUTAMYL-TRNA REDUCTASE"/>
    <property type="match status" value="1"/>
</dbReference>
<comment type="subunit">
    <text evidence="9">Homodimer.</text>
</comment>
<dbReference type="AlphaFoldDB" id="A0A1H0CJE2"/>
<evidence type="ECO:0000313" key="19">
    <source>
        <dbReference type="EMBL" id="SDN58028.1"/>
    </source>
</evidence>
<evidence type="ECO:0000256" key="10">
    <source>
        <dbReference type="PIRSR" id="PIRSR000445-1"/>
    </source>
</evidence>
<dbReference type="CDD" id="cd05213">
    <property type="entry name" value="NAD_bind_Glutamyl_tRNA_reduct"/>
    <property type="match status" value="1"/>
</dbReference>
<evidence type="ECO:0000259" key="17">
    <source>
        <dbReference type="Pfam" id="PF01488"/>
    </source>
</evidence>
<dbReference type="NCBIfam" id="TIGR01035">
    <property type="entry name" value="hemA"/>
    <property type="match status" value="1"/>
</dbReference>
<dbReference type="PIRSF" id="PIRSF000445">
    <property type="entry name" value="4pyrrol_synth_GluRdtase"/>
    <property type="match status" value="1"/>
</dbReference>
<dbReference type="InterPro" id="IPR006151">
    <property type="entry name" value="Shikm_DH/Glu-tRNA_Rdtase"/>
</dbReference>
<keyword evidence="4 9" id="KW-0521">NADP</keyword>
<feature type="binding site" evidence="9 12">
    <location>
        <begin position="188"/>
        <end position="193"/>
    </location>
    <ligand>
        <name>NADP(+)</name>
        <dbReference type="ChEBI" id="CHEBI:58349"/>
    </ligand>
</feature>
<comment type="pathway">
    <text evidence="1 9 14">Porphyrin-containing compound metabolism; protoporphyrin-IX biosynthesis; 5-aminolevulinate from L-glutamyl-tRNA(Glu): step 1/2.</text>
</comment>
<dbReference type="Pfam" id="PF00745">
    <property type="entry name" value="GlutR_dimer"/>
    <property type="match status" value="1"/>
</dbReference>
<feature type="binding site" evidence="9 11">
    <location>
        <begin position="113"/>
        <end position="115"/>
    </location>
    <ligand>
        <name>substrate</name>
    </ligand>
</feature>
<feature type="domain" description="Tetrapyrrole biosynthesis glutamyl-tRNA reductase dimerisation" evidence="16">
    <location>
        <begin position="319"/>
        <end position="418"/>
    </location>
</feature>
<dbReference type="Pfam" id="PF01488">
    <property type="entry name" value="Shikimate_DH"/>
    <property type="match status" value="1"/>
</dbReference>
<dbReference type="OrthoDB" id="110209at2"/>
<comment type="catalytic activity">
    <reaction evidence="7 9 14">
        <text>(S)-4-amino-5-oxopentanoate + tRNA(Glu) + NADP(+) = L-glutamyl-tRNA(Glu) + NADPH + H(+)</text>
        <dbReference type="Rhea" id="RHEA:12344"/>
        <dbReference type="Rhea" id="RHEA-COMP:9663"/>
        <dbReference type="Rhea" id="RHEA-COMP:9680"/>
        <dbReference type="ChEBI" id="CHEBI:15378"/>
        <dbReference type="ChEBI" id="CHEBI:57501"/>
        <dbReference type="ChEBI" id="CHEBI:57783"/>
        <dbReference type="ChEBI" id="CHEBI:58349"/>
        <dbReference type="ChEBI" id="CHEBI:78442"/>
        <dbReference type="ChEBI" id="CHEBI:78520"/>
        <dbReference type="EC" id="1.2.1.70"/>
    </reaction>
</comment>
<keyword evidence="15" id="KW-0175">Coiled coil</keyword>
<evidence type="ECO:0000256" key="7">
    <source>
        <dbReference type="ARBA" id="ARBA00047464"/>
    </source>
</evidence>
<feature type="site" description="Important for activity" evidence="9 13">
    <location>
        <position position="98"/>
    </location>
</feature>
<evidence type="ECO:0000256" key="9">
    <source>
        <dbReference type="HAMAP-Rule" id="MF_00087"/>
    </source>
</evidence>
<organism evidence="19 20">
    <name type="scientific">Alkalicoccus daliensis</name>
    <dbReference type="NCBI Taxonomy" id="745820"/>
    <lineage>
        <taxon>Bacteria</taxon>
        <taxon>Bacillati</taxon>
        <taxon>Bacillota</taxon>
        <taxon>Bacilli</taxon>
        <taxon>Bacillales</taxon>
        <taxon>Bacillaceae</taxon>
        <taxon>Alkalicoccus</taxon>
    </lineage>
</organism>
<dbReference type="FunFam" id="3.30.460.30:FF:000001">
    <property type="entry name" value="Glutamyl-tRNA reductase"/>
    <property type="match status" value="1"/>
</dbReference>
<dbReference type="InterPro" id="IPR036453">
    <property type="entry name" value="GluRdtase_dimer_dom_sf"/>
</dbReference>
<dbReference type="InterPro" id="IPR015895">
    <property type="entry name" value="4pyrrol_synth_GluRdtase_N"/>
</dbReference>
<dbReference type="InterPro" id="IPR036343">
    <property type="entry name" value="GluRdtase_N_sf"/>
</dbReference>
<dbReference type="InterPro" id="IPR000343">
    <property type="entry name" value="4pyrrol_synth_GluRdtase"/>
</dbReference>
<evidence type="ECO:0000313" key="20">
    <source>
        <dbReference type="Proteomes" id="UP000198778"/>
    </source>
</evidence>
<dbReference type="Proteomes" id="UP000198778">
    <property type="component" value="Unassembled WGS sequence"/>
</dbReference>
<keyword evidence="6 9" id="KW-0627">Porphyrin biosynthesis</keyword>
<dbReference type="GO" id="GO:0019353">
    <property type="term" value="P:protoporphyrinogen IX biosynthetic process from glutamate"/>
    <property type="evidence" value="ECO:0007669"/>
    <property type="project" value="TreeGrafter"/>
</dbReference>
<dbReference type="UniPathway" id="UPA00251">
    <property type="reaction ID" value="UER00316"/>
</dbReference>
<feature type="active site" description="Nucleophile" evidence="9 10">
    <location>
        <position position="49"/>
    </location>
</feature>
<feature type="domain" description="Glutamyl-tRNA reductase N-terminal" evidence="18">
    <location>
        <begin position="7"/>
        <end position="155"/>
    </location>
</feature>
<feature type="binding site" evidence="9 11">
    <location>
        <position position="119"/>
    </location>
    <ligand>
        <name>substrate</name>
    </ligand>
</feature>
<dbReference type="RefSeq" id="WP_090841327.1">
    <property type="nucleotide sequence ID" value="NZ_FNIL01000002.1"/>
</dbReference>
<evidence type="ECO:0000256" key="13">
    <source>
        <dbReference type="PIRSR" id="PIRSR000445-4"/>
    </source>
</evidence>
<evidence type="ECO:0000259" key="18">
    <source>
        <dbReference type="Pfam" id="PF05201"/>
    </source>
</evidence>
<evidence type="ECO:0000259" key="16">
    <source>
        <dbReference type="Pfam" id="PF00745"/>
    </source>
</evidence>
<dbReference type="STRING" id="745820.SAMN04488053_102126"/>
<keyword evidence="5 9" id="KW-0560">Oxidoreductase</keyword>
<feature type="binding site" evidence="9 11">
    <location>
        <position position="108"/>
    </location>
    <ligand>
        <name>substrate</name>
    </ligand>
</feature>
<dbReference type="SUPFAM" id="SSF69742">
    <property type="entry name" value="Glutamyl tRNA-reductase catalytic, N-terminal domain"/>
    <property type="match status" value="1"/>
</dbReference>
<dbReference type="GO" id="GO:0008883">
    <property type="term" value="F:glutamyl-tRNA reductase activity"/>
    <property type="evidence" value="ECO:0007669"/>
    <property type="project" value="UniProtKB-UniRule"/>
</dbReference>
<evidence type="ECO:0000256" key="11">
    <source>
        <dbReference type="PIRSR" id="PIRSR000445-2"/>
    </source>
</evidence>
<feature type="domain" description="Quinate/shikimate 5-dehydrogenase/glutamyl-tRNA reductase" evidence="17">
    <location>
        <begin position="170"/>
        <end position="305"/>
    </location>
</feature>
<dbReference type="GO" id="GO:0050661">
    <property type="term" value="F:NADP binding"/>
    <property type="evidence" value="ECO:0007669"/>
    <property type="project" value="InterPro"/>
</dbReference>
<dbReference type="PROSITE" id="PS00747">
    <property type="entry name" value="GLUTR"/>
    <property type="match status" value="1"/>
</dbReference>
<accession>A0A1H0CJE2</accession>
<evidence type="ECO:0000256" key="15">
    <source>
        <dbReference type="SAM" id="Coils"/>
    </source>
</evidence>
<sequence>MHILVTSLNYKSTPVEIREKFTFTNDTEAALKTLRQSKSILECVIVSTCNRTELYIVADQLHTGRYYTKLFLQEWFNIDKEEFSHYLQVREDEHAIEHLFRVTAGLDSMVLGETQILGQVRQSFDLARSTGTTGTVFNHLFKQAVTVAKRGHSETTINANAVSVSYAAVELGKKIFGDFKDKQVLVMGAGKMSELTAQHLTSSGVSNITVMNRTKAKAEELAAKFFGKAESMDTLQDSLTQTDILISSTGSKDYVIRKEEVKNLLKKRKGRPLFLVDIAVPRDLDPELAELENVYLYDIDDLQGIVNANLEERKQEAEKIELMIEEELVAFSHWLDTLGVVPVISALRSKAATVQEQTMESLERKLSSLSDREKKLIRKHMKSIVNQLLRDPITALKEIPEEESPELMLDYMTKAFGLEEHVQEGESPLTHDIRINKAEREWSIEQRRMRIAAQEKDLVRTFLR</sequence>
<evidence type="ECO:0000256" key="5">
    <source>
        <dbReference type="ARBA" id="ARBA00023002"/>
    </source>
</evidence>
<comment type="similarity">
    <text evidence="2 9 14">Belongs to the glutamyl-tRNA reductase family.</text>
</comment>
<dbReference type="PANTHER" id="PTHR43013">
    <property type="entry name" value="GLUTAMYL-TRNA REDUCTASE"/>
    <property type="match status" value="1"/>
</dbReference>
<gene>
    <name evidence="9" type="primary">hemA</name>
    <name evidence="19" type="ORF">SAMN04488053_102126</name>
</gene>
<dbReference type="InterPro" id="IPR015896">
    <property type="entry name" value="4pyrrol_synth_GluRdtase_dimer"/>
</dbReference>
<dbReference type="EMBL" id="FNIL01000002">
    <property type="protein sequence ID" value="SDN58028.1"/>
    <property type="molecule type" value="Genomic_DNA"/>
</dbReference>
<proteinExistence type="inferred from homology"/>
<dbReference type="HAMAP" id="MF_00087">
    <property type="entry name" value="Glu_tRNA_reductase"/>
    <property type="match status" value="1"/>
</dbReference>
<feature type="binding site" evidence="9 11">
    <location>
        <begin position="48"/>
        <end position="51"/>
    </location>
    <ligand>
        <name>substrate</name>
    </ligand>
</feature>